<feature type="signal peptide" evidence="1">
    <location>
        <begin position="1"/>
        <end position="21"/>
    </location>
</feature>
<sequence length="84" mass="9340">MERTHFKLMLCIVILVFSVSGGKNSGAEGRNFEIDTCHSVDQCGPRRCCECVFHCVCTCSKQDMDAERLVLDSRGHEDVEGKGN</sequence>
<dbReference type="AlphaFoldDB" id="A0AAV2FIS5"/>
<accession>A0AAV2FIS5</accession>
<feature type="chain" id="PRO_5043685179" description="Transmembrane protein" evidence="1">
    <location>
        <begin position="22"/>
        <end position="84"/>
    </location>
</feature>
<keyword evidence="3" id="KW-1185">Reference proteome</keyword>
<gene>
    <name evidence="2" type="ORF">LTRI10_LOCUS38162</name>
</gene>
<dbReference type="Proteomes" id="UP001497516">
    <property type="component" value="Chromosome 6"/>
</dbReference>
<evidence type="ECO:0008006" key="4">
    <source>
        <dbReference type="Google" id="ProtNLM"/>
    </source>
</evidence>
<organism evidence="2 3">
    <name type="scientific">Linum trigynum</name>
    <dbReference type="NCBI Taxonomy" id="586398"/>
    <lineage>
        <taxon>Eukaryota</taxon>
        <taxon>Viridiplantae</taxon>
        <taxon>Streptophyta</taxon>
        <taxon>Embryophyta</taxon>
        <taxon>Tracheophyta</taxon>
        <taxon>Spermatophyta</taxon>
        <taxon>Magnoliopsida</taxon>
        <taxon>eudicotyledons</taxon>
        <taxon>Gunneridae</taxon>
        <taxon>Pentapetalae</taxon>
        <taxon>rosids</taxon>
        <taxon>fabids</taxon>
        <taxon>Malpighiales</taxon>
        <taxon>Linaceae</taxon>
        <taxon>Linum</taxon>
    </lineage>
</organism>
<keyword evidence="1" id="KW-0732">Signal</keyword>
<dbReference type="EMBL" id="OZ034819">
    <property type="protein sequence ID" value="CAL1397897.1"/>
    <property type="molecule type" value="Genomic_DNA"/>
</dbReference>
<evidence type="ECO:0000313" key="3">
    <source>
        <dbReference type="Proteomes" id="UP001497516"/>
    </source>
</evidence>
<name>A0AAV2FIS5_9ROSI</name>
<proteinExistence type="predicted"/>
<reference evidence="2 3" key="1">
    <citation type="submission" date="2024-04" db="EMBL/GenBank/DDBJ databases">
        <authorList>
            <person name="Fracassetti M."/>
        </authorList>
    </citation>
    <scope>NUCLEOTIDE SEQUENCE [LARGE SCALE GENOMIC DNA]</scope>
</reference>
<evidence type="ECO:0000313" key="2">
    <source>
        <dbReference type="EMBL" id="CAL1397897.1"/>
    </source>
</evidence>
<protein>
    <recommendedName>
        <fullName evidence="4">Transmembrane protein</fullName>
    </recommendedName>
</protein>
<evidence type="ECO:0000256" key="1">
    <source>
        <dbReference type="SAM" id="SignalP"/>
    </source>
</evidence>